<dbReference type="InterPro" id="IPR051058">
    <property type="entry name" value="GDSL_Est/Lipase"/>
</dbReference>
<dbReference type="Pfam" id="PF00657">
    <property type="entry name" value="Lipase_GDSL"/>
    <property type="match status" value="1"/>
</dbReference>
<dbReference type="STRING" id="5078.A0A135LYU4"/>
<dbReference type="RefSeq" id="XP_040652674.1">
    <property type="nucleotide sequence ID" value="XM_040794997.1"/>
</dbReference>
<dbReference type="Gene3D" id="3.40.50.1110">
    <property type="entry name" value="SGNH hydrolase"/>
    <property type="match status" value="1"/>
</dbReference>
<reference evidence="3 4" key="1">
    <citation type="journal article" date="2016" name="BMC Genomics">
        <title>Genome sequencing and secondary metabolism of the postharvest pathogen Penicillium griseofulvum.</title>
        <authorList>
            <person name="Banani H."/>
            <person name="Marcet-Houben M."/>
            <person name="Ballester A.R."/>
            <person name="Abbruscato P."/>
            <person name="Gonzalez-Candelas L."/>
            <person name="Gabaldon T."/>
            <person name="Spadaro D."/>
        </authorList>
    </citation>
    <scope>NUCLEOTIDE SEQUENCE [LARGE SCALE GENOMIC DNA]</scope>
    <source>
        <strain evidence="3 4">PG3</strain>
    </source>
</reference>
<dbReference type="GeneID" id="63710297"/>
<organism evidence="3 4">
    <name type="scientific">Penicillium patulum</name>
    <name type="common">Penicillium griseofulvum</name>
    <dbReference type="NCBI Taxonomy" id="5078"/>
    <lineage>
        <taxon>Eukaryota</taxon>
        <taxon>Fungi</taxon>
        <taxon>Dikarya</taxon>
        <taxon>Ascomycota</taxon>
        <taxon>Pezizomycotina</taxon>
        <taxon>Eurotiomycetes</taxon>
        <taxon>Eurotiomycetidae</taxon>
        <taxon>Eurotiales</taxon>
        <taxon>Aspergillaceae</taxon>
        <taxon>Penicillium</taxon>
    </lineage>
</organism>
<dbReference type="CDD" id="cd01846">
    <property type="entry name" value="fatty_acyltransferase_like"/>
    <property type="match status" value="1"/>
</dbReference>
<dbReference type="PANTHER" id="PTHR45648">
    <property type="entry name" value="GDSL LIPASE/ACYLHYDROLASE FAMILY PROTEIN (AFU_ORTHOLOGUE AFUA_4G14700)"/>
    <property type="match status" value="1"/>
</dbReference>
<name>A0A135LYU4_PENPA</name>
<dbReference type="Proteomes" id="UP000070168">
    <property type="component" value="Unassembled WGS sequence"/>
</dbReference>
<feature type="signal peptide" evidence="2">
    <location>
        <begin position="1"/>
        <end position="19"/>
    </location>
</feature>
<keyword evidence="4" id="KW-1185">Reference proteome</keyword>
<gene>
    <name evidence="3" type="ORF">PGRI_072830</name>
</gene>
<evidence type="ECO:0000313" key="3">
    <source>
        <dbReference type="EMBL" id="KXG54139.1"/>
    </source>
</evidence>
<feature type="chain" id="PRO_5007800961" evidence="2">
    <location>
        <begin position="20"/>
        <end position="339"/>
    </location>
</feature>
<keyword evidence="2" id="KW-0732">Signal</keyword>
<dbReference type="PANTHER" id="PTHR45648:SF85">
    <property type="entry name" value="A, PUTATIVE (AFU_ORTHOLOGUE AFUA_2G10760)-RELATED"/>
    <property type="match status" value="1"/>
</dbReference>
<dbReference type="OrthoDB" id="1600564at2759"/>
<sequence length="339" mass="38016">MLPLTTFILAIASCTLTRAGPLSKPAKFNWSSTKALIAFGDSYTYVQGTLGHQNYSFIGDQFNLAYDAKTLFSNKIVQNQTATAEGGPNWVEYLTNCGVYQGLTSPQTCKKQLWDFAFAGADISTEHTPLHHNFTVSLVDQINQFKQYGHPALHNLPGFKQDKTLIAIWIGINDINDSAKYAVDFPTFYKSLTDTLFASVETLYRLGYRRYLFMNLPPLDRTPGNQAKSKPSPSAAQVGWYNAALADQAAAFGEKHKEAQVMLFDAHVRLADMLDEPRKYGIVNTTDFCAGYDQPDIAIEYEKYGCPTSLEQYFWFNPGHMTSHVHEILASQVERWLQG</sequence>
<dbReference type="GO" id="GO:0016788">
    <property type="term" value="F:hydrolase activity, acting on ester bonds"/>
    <property type="evidence" value="ECO:0007669"/>
    <property type="project" value="InterPro"/>
</dbReference>
<dbReference type="AlphaFoldDB" id="A0A135LYU4"/>
<dbReference type="SUPFAM" id="SSF52266">
    <property type="entry name" value="SGNH hydrolase"/>
    <property type="match status" value="1"/>
</dbReference>
<protein>
    <submittedName>
        <fullName evidence="3">Lipase, GDSL</fullName>
    </submittedName>
</protein>
<comment type="caution">
    <text evidence="3">The sequence shown here is derived from an EMBL/GenBank/DDBJ whole genome shotgun (WGS) entry which is preliminary data.</text>
</comment>
<accession>A0A135LYU4</accession>
<dbReference type="InterPro" id="IPR001087">
    <property type="entry name" value="GDSL"/>
</dbReference>
<evidence type="ECO:0000313" key="4">
    <source>
        <dbReference type="Proteomes" id="UP000070168"/>
    </source>
</evidence>
<keyword evidence="1" id="KW-0378">Hydrolase</keyword>
<dbReference type="OMA" id="HGHQNYS"/>
<dbReference type="InterPro" id="IPR036514">
    <property type="entry name" value="SGNH_hydro_sf"/>
</dbReference>
<proteinExistence type="predicted"/>
<evidence type="ECO:0000256" key="1">
    <source>
        <dbReference type="ARBA" id="ARBA00022801"/>
    </source>
</evidence>
<evidence type="ECO:0000256" key="2">
    <source>
        <dbReference type="SAM" id="SignalP"/>
    </source>
</evidence>
<dbReference type="EMBL" id="LHQR01000013">
    <property type="protein sequence ID" value="KXG54139.1"/>
    <property type="molecule type" value="Genomic_DNA"/>
</dbReference>